<feature type="binding site" evidence="6">
    <location>
        <position position="214"/>
    </location>
    <ligand>
        <name>ATP</name>
        <dbReference type="ChEBI" id="CHEBI:30616"/>
    </ligand>
</feature>
<evidence type="ECO:0000313" key="11">
    <source>
        <dbReference type="Proteomes" id="UP001215598"/>
    </source>
</evidence>
<dbReference type="SUPFAM" id="SSF49562">
    <property type="entry name" value="C2 domain (Calcium/lipid-binding domain, CaLB)"/>
    <property type="match status" value="1"/>
</dbReference>
<dbReference type="PROSITE" id="PS51285">
    <property type="entry name" value="AGC_KINASE_CTER"/>
    <property type="match status" value="1"/>
</dbReference>
<evidence type="ECO:0000256" key="3">
    <source>
        <dbReference type="ARBA" id="ARBA00022741"/>
    </source>
</evidence>
<dbReference type="GO" id="GO:0004674">
    <property type="term" value="F:protein serine/threonine kinase activity"/>
    <property type="evidence" value="ECO:0007669"/>
    <property type="project" value="UniProtKB-KW"/>
</dbReference>
<feature type="domain" description="AGC-kinase C-terminal" evidence="9">
    <location>
        <begin position="435"/>
        <end position="493"/>
    </location>
</feature>
<keyword evidence="3 6" id="KW-0547">Nucleotide-binding</keyword>
<keyword evidence="4 10" id="KW-0418">Kinase</keyword>
<dbReference type="InterPro" id="IPR000008">
    <property type="entry name" value="C2_dom"/>
</dbReference>
<keyword evidence="2" id="KW-0808">Transferase</keyword>
<dbReference type="PROSITE" id="PS00107">
    <property type="entry name" value="PROTEIN_KINASE_ATP"/>
    <property type="match status" value="1"/>
</dbReference>
<evidence type="ECO:0000256" key="1">
    <source>
        <dbReference type="ARBA" id="ARBA00022527"/>
    </source>
</evidence>
<dbReference type="PANTHER" id="PTHR24351">
    <property type="entry name" value="RIBOSOMAL PROTEIN S6 KINASE"/>
    <property type="match status" value="1"/>
</dbReference>
<dbReference type="EMBL" id="JARKIB010000100">
    <property type="protein sequence ID" value="KAJ7741037.1"/>
    <property type="molecule type" value="Genomic_DNA"/>
</dbReference>
<dbReference type="InterPro" id="IPR011009">
    <property type="entry name" value="Kinase-like_dom_sf"/>
</dbReference>
<dbReference type="InterPro" id="IPR035892">
    <property type="entry name" value="C2_domain_sf"/>
</dbReference>
<evidence type="ECO:0000256" key="2">
    <source>
        <dbReference type="ARBA" id="ARBA00022679"/>
    </source>
</evidence>
<dbReference type="Pfam" id="PF00069">
    <property type="entry name" value="Pkinase"/>
    <property type="match status" value="1"/>
</dbReference>
<evidence type="ECO:0000256" key="5">
    <source>
        <dbReference type="ARBA" id="ARBA00022840"/>
    </source>
</evidence>
<dbReference type="AlphaFoldDB" id="A0AAD7IEN8"/>
<protein>
    <submittedName>
        <fullName evidence="10">Kinase-like domain-containing protein</fullName>
    </submittedName>
</protein>
<reference evidence="10" key="1">
    <citation type="submission" date="2023-03" db="EMBL/GenBank/DDBJ databases">
        <title>Massive genome expansion in bonnet fungi (Mycena s.s.) driven by repeated elements and novel gene families across ecological guilds.</title>
        <authorList>
            <consortium name="Lawrence Berkeley National Laboratory"/>
            <person name="Harder C.B."/>
            <person name="Miyauchi S."/>
            <person name="Viragh M."/>
            <person name="Kuo A."/>
            <person name="Thoen E."/>
            <person name="Andreopoulos B."/>
            <person name="Lu D."/>
            <person name="Skrede I."/>
            <person name="Drula E."/>
            <person name="Henrissat B."/>
            <person name="Morin E."/>
            <person name="Kohler A."/>
            <person name="Barry K."/>
            <person name="LaButti K."/>
            <person name="Morin E."/>
            <person name="Salamov A."/>
            <person name="Lipzen A."/>
            <person name="Mereny Z."/>
            <person name="Hegedus B."/>
            <person name="Baldrian P."/>
            <person name="Stursova M."/>
            <person name="Weitz H."/>
            <person name="Taylor A."/>
            <person name="Grigoriev I.V."/>
            <person name="Nagy L.G."/>
            <person name="Martin F."/>
            <person name="Kauserud H."/>
        </authorList>
    </citation>
    <scope>NUCLEOTIDE SEQUENCE</scope>
    <source>
        <strain evidence="10">CBHHK182m</strain>
    </source>
</reference>
<dbReference type="PROSITE" id="PS50004">
    <property type="entry name" value="C2"/>
    <property type="match status" value="1"/>
</dbReference>
<feature type="domain" description="C2" evidence="7">
    <location>
        <begin position="16"/>
        <end position="143"/>
    </location>
</feature>
<proteinExistence type="predicted"/>
<name>A0AAD7IEN8_9AGAR</name>
<sequence>MLQSTKPASNNSLVAELAQLPSTWSHDPEWPSIGQIHVELIQGALDVRGPPPQLYVIVQFEQNEFVTRDAYAWGVTPYEWGVVSTRPLSRSFVWNNKVSFDVTSEASSFLICNVYDRAAGNGFLGSVVIKPLLKHNHTDDQWYKLRTLENKVNGEMRVKIIFEQHKTIPTLRPRDFQLIKPIGQGTFGKVFQARKKDTRRVYALKVLSKEVIAKTEIIHTFGEEHKFLHRLQSPFLIGLKFSFQTDTDIYLATDFRSGGELIWHLQQETRFNEERARFYIAELILALEHLHEHDIIYRNLKPENVLLDATGHVALCHFGLSTADIRFKEQTDTFSGTTEYLAPEILLEEGGYSKLVDFWSLGVLLFEMCCGWSPFYADDTQQMYKNICFGKIRFPKGVINEDGKQFVKRLLNRNPKHRLGAMRGTEELKEHPFVSSVDWAALARKEVTPPFKPVVESEPEITDLVFDSDEEDSTENSFAPATFVQQHILSSSLNSTPPWQPWQGGIDIPRPKATAEMFPLHLPKKQFTGAPTFTSGAAELSNEFGYHLRAIRNVDDRWRRQLWSPVYLSLSDASTEYYSPYASLSDAKFEHLPEPPSRTPIDRIVNLSKLDLTTWFEKLDWFEPIPVDGVHNHFASGSENPVTEESLFGSFTESPSEPENIMLHEEVDHDTLEMTCGPLVEELFWPLRSRIRTGKFHVSALGYSMFLLTSL</sequence>
<organism evidence="10 11">
    <name type="scientific">Mycena metata</name>
    <dbReference type="NCBI Taxonomy" id="1033252"/>
    <lineage>
        <taxon>Eukaryota</taxon>
        <taxon>Fungi</taxon>
        <taxon>Dikarya</taxon>
        <taxon>Basidiomycota</taxon>
        <taxon>Agaricomycotina</taxon>
        <taxon>Agaricomycetes</taxon>
        <taxon>Agaricomycetidae</taxon>
        <taxon>Agaricales</taxon>
        <taxon>Marasmiineae</taxon>
        <taxon>Mycenaceae</taxon>
        <taxon>Mycena</taxon>
    </lineage>
</organism>
<evidence type="ECO:0000313" key="10">
    <source>
        <dbReference type="EMBL" id="KAJ7741037.1"/>
    </source>
</evidence>
<evidence type="ECO:0000256" key="4">
    <source>
        <dbReference type="ARBA" id="ARBA00022777"/>
    </source>
</evidence>
<keyword evidence="5 6" id="KW-0067">ATP-binding</keyword>
<accession>A0AAD7IEN8</accession>
<dbReference type="Proteomes" id="UP001215598">
    <property type="component" value="Unassembled WGS sequence"/>
</dbReference>
<dbReference type="GO" id="GO:0005524">
    <property type="term" value="F:ATP binding"/>
    <property type="evidence" value="ECO:0007669"/>
    <property type="project" value="UniProtKB-UniRule"/>
</dbReference>
<feature type="domain" description="Protein kinase" evidence="8">
    <location>
        <begin position="176"/>
        <end position="434"/>
    </location>
</feature>
<comment type="caution">
    <text evidence="10">The sequence shown here is derived from an EMBL/GenBank/DDBJ whole genome shotgun (WGS) entry which is preliminary data.</text>
</comment>
<dbReference type="InterPro" id="IPR017441">
    <property type="entry name" value="Protein_kinase_ATP_BS"/>
</dbReference>
<dbReference type="Gene3D" id="2.60.40.150">
    <property type="entry name" value="C2 domain"/>
    <property type="match status" value="1"/>
</dbReference>
<dbReference type="FunFam" id="1.10.510.10:FF:000008">
    <property type="entry name" value="Non-specific serine/threonine protein kinase"/>
    <property type="match status" value="1"/>
</dbReference>
<dbReference type="InterPro" id="IPR000961">
    <property type="entry name" value="AGC-kinase_C"/>
</dbReference>
<keyword evidence="1" id="KW-0723">Serine/threonine-protein kinase</keyword>
<dbReference type="Gene3D" id="3.30.200.20">
    <property type="entry name" value="Phosphorylase Kinase, domain 1"/>
    <property type="match status" value="1"/>
</dbReference>
<evidence type="ECO:0000259" key="9">
    <source>
        <dbReference type="PROSITE" id="PS51285"/>
    </source>
</evidence>
<dbReference type="InterPro" id="IPR000719">
    <property type="entry name" value="Prot_kinase_dom"/>
</dbReference>
<evidence type="ECO:0000256" key="6">
    <source>
        <dbReference type="PROSITE-ProRule" id="PRU10141"/>
    </source>
</evidence>
<evidence type="ECO:0000259" key="7">
    <source>
        <dbReference type="PROSITE" id="PS50004"/>
    </source>
</evidence>
<dbReference type="SUPFAM" id="SSF56112">
    <property type="entry name" value="Protein kinase-like (PK-like)"/>
    <property type="match status" value="1"/>
</dbReference>
<dbReference type="PROSITE" id="PS50011">
    <property type="entry name" value="PROTEIN_KINASE_DOM"/>
    <property type="match status" value="1"/>
</dbReference>
<evidence type="ECO:0000259" key="8">
    <source>
        <dbReference type="PROSITE" id="PS50011"/>
    </source>
</evidence>
<dbReference type="Gene3D" id="1.10.510.10">
    <property type="entry name" value="Transferase(Phosphotransferase) domain 1"/>
    <property type="match status" value="1"/>
</dbReference>
<keyword evidence="11" id="KW-1185">Reference proteome</keyword>
<gene>
    <name evidence="10" type="ORF">B0H16DRAFT_1565780</name>
</gene>